<dbReference type="Gene3D" id="1.10.460.10">
    <property type="entry name" value="Topoisomerase I, domain 2"/>
    <property type="match status" value="1"/>
</dbReference>
<evidence type="ECO:0000256" key="2">
    <source>
        <dbReference type="ARBA" id="ARBA00009446"/>
    </source>
</evidence>
<keyword evidence="4" id="KW-0799">Topoisomerase</keyword>
<evidence type="ECO:0000256" key="6">
    <source>
        <dbReference type="ARBA" id="ARBA00023235"/>
    </source>
</evidence>
<dbReference type="SMART" id="SM00436">
    <property type="entry name" value="TOP1Bc"/>
    <property type="match status" value="1"/>
</dbReference>
<comment type="catalytic activity">
    <reaction evidence="1">
        <text>ATP-independent breakage of single-stranded DNA, followed by passage and rejoining.</text>
        <dbReference type="EC" id="5.6.2.1"/>
    </reaction>
</comment>
<reference evidence="14 15" key="1">
    <citation type="submission" date="2020-04" db="EMBL/GenBank/DDBJ databases">
        <title>Acinetobacter Taxon 24.</title>
        <authorList>
            <person name="Nemec A."/>
            <person name="Radolfova-Krizova L."/>
            <person name="Higgins P.G."/>
            <person name="Spanelova P."/>
        </authorList>
    </citation>
    <scope>NUCLEOTIDE SEQUENCE [LARGE SCALE GENOMIC DNA]</scope>
    <source>
        <strain evidence="14 15">ANC 5380</strain>
    </source>
</reference>
<dbReference type="InterPro" id="IPR034144">
    <property type="entry name" value="TOPRIM_TopoIII"/>
</dbReference>
<dbReference type="PROSITE" id="PS00396">
    <property type="entry name" value="TOPO_IA_1"/>
    <property type="match status" value="1"/>
</dbReference>
<dbReference type="InterPro" id="IPR003601">
    <property type="entry name" value="Topo_IA_2"/>
</dbReference>
<evidence type="ECO:0000313" key="15">
    <source>
        <dbReference type="Proteomes" id="UP000569202"/>
    </source>
</evidence>
<comment type="caution">
    <text evidence="14">The sequence shown here is derived from an EMBL/GenBank/DDBJ whole genome shotgun (WGS) entry which is preliminary data.</text>
</comment>
<evidence type="ECO:0000259" key="13">
    <source>
        <dbReference type="PROSITE" id="PS52039"/>
    </source>
</evidence>
<dbReference type="EC" id="5.6.2.1" evidence="3"/>
<keyword evidence="6" id="KW-0413">Isomerase</keyword>
<dbReference type="PANTHER" id="PTHR11390:SF21">
    <property type="entry name" value="DNA TOPOISOMERASE 3-ALPHA"/>
    <property type="match status" value="1"/>
</dbReference>
<keyword evidence="5" id="KW-0238">DNA-binding</keyword>
<protein>
    <recommendedName>
        <fullName evidence="3">DNA topoisomerase</fullName>
        <ecNumber evidence="3">5.6.2.1</ecNumber>
    </recommendedName>
    <alternativeName>
        <fullName evidence="10">Omega-protein</fullName>
    </alternativeName>
    <alternativeName>
        <fullName evidence="9">Relaxing enzyme</fullName>
    </alternativeName>
    <alternativeName>
        <fullName evidence="7">Swivelase</fullName>
    </alternativeName>
    <alternativeName>
        <fullName evidence="8">Untwisting enzyme</fullName>
    </alternativeName>
</protein>
<dbReference type="Gene3D" id="3.40.50.140">
    <property type="match status" value="1"/>
</dbReference>
<evidence type="ECO:0000256" key="11">
    <source>
        <dbReference type="SAM" id="MobiDB-lite"/>
    </source>
</evidence>
<dbReference type="GO" id="GO:0006310">
    <property type="term" value="P:DNA recombination"/>
    <property type="evidence" value="ECO:0007669"/>
    <property type="project" value="TreeGrafter"/>
</dbReference>
<dbReference type="Pfam" id="PF01131">
    <property type="entry name" value="Topoisom_bac"/>
    <property type="match status" value="1"/>
</dbReference>
<dbReference type="GO" id="GO:0006265">
    <property type="term" value="P:DNA topological change"/>
    <property type="evidence" value="ECO:0007669"/>
    <property type="project" value="InterPro"/>
</dbReference>
<dbReference type="PANTHER" id="PTHR11390">
    <property type="entry name" value="PROKARYOTIC DNA TOPOISOMERASE"/>
    <property type="match status" value="1"/>
</dbReference>
<dbReference type="Pfam" id="PF01751">
    <property type="entry name" value="Toprim"/>
    <property type="match status" value="1"/>
</dbReference>
<dbReference type="InterPro" id="IPR023406">
    <property type="entry name" value="Topo_IA_AS"/>
</dbReference>
<dbReference type="InterPro" id="IPR013824">
    <property type="entry name" value="Topo_IA_cen_sub1"/>
</dbReference>
<dbReference type="PRINTS" id="PR00417">
    <property type="entry name" value="PRTPISMRASEI"/>
</dbReference>
<dbReference type="SMART" id="SM00493">
    <property type="entry name" value="TOPRIM"/>
    <property type="match status" value="1"/>
</dbReference>
<dbReference type="GO" id="GO:0043597">
    <property type="term" value="C:cytoplasmic replication fork"/>
    <property type="evidence" value="ECO:0007669"/>
    <property type="project" value="TreeGrafter"/>
</dbReference>
<feature type="domain" description="Toprim" evidence="12">
    <location>
        <begin position="1"/>
        <end position="134"/>
    </location>
</feature>
<dbReference type="PROSITE" id="PS52039">
    <property type="entry name" value="TOPO_IA_2"/>
    <property type="match status" value="1"/>
</dbReference>
<comment type="similarity">
    <text evidence="2">Belongs to the type IA topoisomerase family.</text>
</comment>
<evidence type="ECO:0000313" key="14">
    <source>
        <dbReference type="EMBL" id="NNH76499.1"/>
    </source>
</evidence>
<dbReference type="InterPro" id="IPR006171">
    <property type="entry name" value="TOPRIM_dom"/>
</dbReference>
<dbReference type="InterPro" id="IPR013497">
    <property type="entry name" value="Topo_IA_cen"/>
</dbReference>
<dbReference type="InterPro" id="IPR000380">
    <property type="entry name" value="Topo_IA"/>
</dbReference>
<dbReference type="InterPro" id="IPR013825">
    <property type="entry name" value="Topo_IA_cen_sub2"/>
</dbReference>
<dbReference type="GO" id="GO:0003677">
    <property type="term" value="F:DNA binding"/>
    <property type="evidence" value="ECO:0007669"/>
    <property type="project" value="UniProtKB-KW"/>
</dbReference>
<accession>A0A7Y2RDA8</accession>
<dbReference type="Gene3D" id="2.70.20.10">
    <property type="entry name" value="Topoisomerase I, domain 3"/>
    <property type="match status" value="1"/>
</dbReference>
<dbReference type="Pfam" id="PF13342">
    <property type="entry name" value="Toprim_Crpt"/>
    <property type="match status" value="2"/>
</dbReference>
<dbReference type="EMBL" id="JABERL010000005">
    <property type="protein sequence ID" value="NNH76499.1"/>
    <property type="molecule type" value="Genomic_DNA"/>
</dbReference>
<dbReference type="RefSeq" id="WP_171539702.1">
    <property type="nucleotide sequence ID" value="NZ_JABERL010000005.1"/>
</dbReference>
<evidence type="ECO:0000256" key="3">
    <source>
        <dbReference type="ARBA" id="ARBA00012891"/>
    </source>
</evidence>
<dbReference type="SMART" id="SM00437">
    <property type="entry name" value="TOP1Ac"/>
    <property type="match status" value="1"/>
</dbReference>
<evidence type="ECO:0000256" key="10">
    <source>
        <dbReference type="ARBA" id="ARBA00032877"/>
    </source>
</evidence>
<dbReference type="SUPFAM" id="SSF56712">
    <property type="entry name" value="Prokaryotic type I DNA topoisomerase"/>
    <property type="match status" value="1"/>
</dbReference>
<dbReference type="InterPro" id="IPR025589">
    <property type="entry name" value="Toprim_C_rpt"/>
</dbReference>
<name>A0A7Y2RDA8_9GAMM</name>
<dbReference type="PROSITE" id="PS50880">
    <property type="entry name" value="TOPRIM"/>
    <property type="match status" value="1"/>
</dbReference>
<dbReference type="GO" id="GO:0003917">
    <property type="term" value="F:DNA topoisomerase type I (single strand cut, ATP-independent) activity"/>
    <property type="evidence" value="ECO:0007669"/>
    <property type="project" value="UniProtKB-EC"/>
</dbReference>
<dbReference type="AlphaFoldDB" id="A0A7Y2RDA8"/>
<dbReference type="Gene3D" id="1.10.290.10">
    <property type="entry name" value="Topoisomerase I, domain 4"/>
    <property type="match status" value="1"/>
</dbReference>
<proteinExistence type="inferred from homology"/>
<gene>
    <name evidence="14" type="ORF">HLH17_02125</name>
</gene>
<feature type="region of interest" description="Disordered" evidence="11">
    <location>
        <begin position="254"/>
        <end position="274"/>
    </location>
</feature>
<evidence type="ECO:0000259" key="12">
    <source>
        <dbReference type="PROSITE" id="PS50880"/>
    </source>
</evidence>
<dbReference type="Proteomes" id="UP000569202">
    <property type="component" value="Unassembled WGS sequence"/>
</dbReference>
<sequence>MRVILAEKPSVAKDIAKALGGFSRSSTNRFLTNSSDCIITWAIGHLIELQHPSTKDINLLPILPNEEDWQLKVISNDGYQEQFDAIQGLFDRDDVTEIVNACDAGREGELIGRLIYQKSGSTKPLKRMWINSMTKDGLTTAYKKITDADKYEGLNQAARCRSKSDWVVGINGSIAATAVMGRMQNLSQITAVGRVKTPVLTLVVHKQRAIDNFVPELSYSITANFAVGAEKYQGKWINYEAMMMKRNGSVDSDVNNIDADDDSADGDKNDKLSSFKDKQDANTIYKSCMNGSDPKPVSKVIENKTLRKSNAPYLFDLTTLQYEANKKFKISSKKTLEIVQELYEKHKSVTYPRTDSTHLPSDYPNEVAKTFDKLMENQKDESILYLAQEAKDRIEVVGKHVFDDKKISDHFAIIPTGKPLEPNADKMVVSVYKLIVERFKAAFLPAMEYNETERFTFIEGHAFRSVGNTIINAGWTALQKAESDGKKGKKEVVLPSYEKESDIKSESLKLNESKSIPPKPFTNGTLIRAMQNISRYLNDSGDKDILKDRGIGTPATRANIIDELLSTQASNGKKKQAMMEEVGSNKYIVPTEYGKKVIAFLEANNVDSLTQAAFTAEWERKLETVNHDADKAQDFMAQTYQIVTGFIDSFKKAYNDIPVSKLNGCVCPECSSELNVEPKLVSCSDSSCRFKITRIVASKSLSEADLSVLISNKETGVISGFIKRGVDKAPDKLFNAALKLNKKEDGTYEIAFHFPVSKYDLSCPICSGEMESSSSSIKCKSESCGMAFWRSINKNPIPESELRLLIENGITNIIDGFTSSKGTPFSGKLVINKDEKRVNFSFDGVASKSQSTKEATTEKCFRNCGGTYDLTGIRYVCNNAECNHWISTRPKNSIKEFTKNQMAQLIKGKYVTHVIKVLDEKENESKVKMEFFIDQSSGRLYSKKLVEKPKEQA</sequence>
<evidence type="ECO:0000256" key="5">
    <source>
        <dbReference type="ARBA" id="ARBA00023125"/>
    </source>
</evidence>
<evidence type="ECO:0000256" key="7">
    <source>
        <dbReference type="ARBA" id="ARBA00030003"/>
    </source>
</evidence>
<organism evidence="14 15">
    <name type="scientific">Acinetobacter terrae</name>
    <dbReference type="NCBI Taxonomy" id="2731247"/>
    <lineage>
        <taxon>Bacteria</taxon>
        <taxon>Pseudomonadati</taxon>
        <taxon>Pseudomonadota</taxon>
        <taxon>Gammaproteobacteria</taxon>
        <taxon>Moraxellales</taxon>
        <taxon>Moraxellaceae</taxon>
        <taxon>Acinetobacter</taxon>
        <taxon>Acinetobacter Taxon 24</taxon>
    </lineage>
</organism>
<evidence type="ECO:0000256" key="4">
    <source>
        <dbReference type="ARBA" id="ARBA00023029"/>
    </source>
</evidence>
<dbReference type="InterPro" id="IPR013826">
    <property type="entry name" value="Topo_IA_cen_sub3"/>
</dbReference>
<dbReference type="CDD" id="cd03362">
    <property type="entry name" value="TOPRIM_TopoIA_TopoIII"/>
    <property type="match status" value="1"/>
</dbReference>
<dbReference type="InterPro" id="IPR003602">
    <property type="entry name" value="Topo_IA_DNA-bd_dom"/>
</dbReference>
<evidence type="ECO:0000256" key="1">
    <source>
        <dbReference type="ARBA" id="ARBA00000213"/>
    </source>
</evidence>
<evidence type="ECO:0000256" key="8">
    <source>
        <dbReference type="ARBA" id="ARBA00031985"/>
    </source>
</evidence>
<evidence type="ECO:0000256" key="9">
    <source>
        <dbReference type="ARBA" id="ARBA00032235"/>
    </source>
</evidence>
<feature type="compositionally biased region" description="Basic and acidic residues" evidence="11">
    <location>
        <begin position="265"/>
        <end position="274"/>
    </location>
</feature>
<feature type="domain" description="Topo IA-type catalytic" evidence="13">
    <location>
        <begin position="151"/>
        <end position="647"/>
    </location>
</feature>
<dbReference type="GO" id="GO:0006281">
    <property type="term" value="P:DNA repair"/>
    <property type="evidence" value="ECO:0007669"/>
    <property type="project" value="TreeGrafter"/>
</dbReference>
<dbReference type="InterPro" id="IPR023405">
    <property type="entry name" value="Topo_IA_core_domain"/>
</dbReference>